<dbReference type="InterPro" id="IPR002376">
    <property type="entry name" value="Formyl_transf_N"/>
</dbReference>
<evidence type="ECO:0000259" key="1">
    <source>
        <dbReference type="Pfam" id="PF00551"/>
    </source>
</evidence>
<dbReference type="RefSeq" id="WP_175534437.1">
    <property type="nucleotide sequence ID" value="NZ_FNNZ01000001.1"/>
</dbReference>
<dbReference type="InterPro" id="IPR036477">
    <property type="entry name" value="Formyl_transf_N_sf"/>
</dbReference>
<dbReference type="Pfam" id="PF00551">
    <property type="entry name" value="Formyl_trans_N"/>
    <property type="match status" value="1"/>
</dbReference>
<name>A0A1H2QE73_THIRO</name>
<gene>
    <name evidence="2" type="ORF">SAMN05421783_101225</name>
</gene>
<dbReference type="SUPFAM" id="SSF53328">
    <property type="entry name" value="Formyltransferase"/>
    <property type="match status" value="1"/>
</dbReference>
<feature type="domain" description="Formyl transferase N-terminal" evidence="1">
    <location>
        <begin position="44"/>
        <end position="154"/>
    </location>
</feature>
<dbReference type="PANTHER" id="PTHR11138">
    <property type="entry name" value="METHIONYL-TRNA FORMYLTRANSFERASE"/>
    <property type="match status" value="1"/>
</dbReference>
<proteinExistence type="predicted"/>
<dbReference type="EMBL" id="FNNZ01000001">
    <property type="protein sequence ID" value="SDW05108.1"/>
    <property type="molecule type" value="Genomic_DNA"/>
</dbReference>
<keyword evidence="3" id="KW-1185">Reference proteome</keyword>
<organism evidence="2 3">
    <name type="scientific">Thiocapsa roseopersicina</name>
    <dbReference type="NCBI Taxonomy" id="1058"/>
    <lineage>
        <taxon>Bacteria</taxon>
        <taxon>Pseudomonadati</taxon>
        <taxon>Pseudomonadota</taxon>
        <taxon>Gammaproteobacteria</taxon>
        <taxon>Chromatiales</taxon>
        <taxon>Chromatiaceae</taxon>
        <taxon>Thiocapsa</taxon>
    </lineage>
</organism>
<evidence type="ECO:0000313" key="3">
    <source>
        <dbReference type="Proteomes" id="UP000198816"/>
    </source>
</evidence>
<evidence type="ECO:0000313" key="2">
    <source>
        <dbReference type="EMBL" id="SDW05108.1"/>
    </source>
</evidence>
<sequence length="278" mass="31347">MLEQLIESQVTLSLVIVIEGSHLERDFRRQSIRGIDNYLVVHNKSELLSLLRNYCFDVLISNGCPYILPVADLPPARYVNIHPSFLPDLRGVDPVIGAILYSRDAGATCHVMDSGVDTGPIISQVRIPFTDDLDVTTLYQLSFVAEKQVFVDALARRFLPLCEQAIGSDAIYYSRKSADQVISFRESNDLMLQKIKAFNNRSQGCRFDVEGVSYRVFSAHRFHNPYMRRFMELFPECVVGLSYENGIVFRKDGDVLRFSDIEAPDGQVLSVGSRLLAA</sequence>
<dbReference type="Proteomes" id="UP000198816">
    <property type="component" value="Unassembled WGS sequence"/>
</dbReference>
<keyword evidence="2" id="KW-0808">Transferase</keyword>
<dbReference type="STRING" id="1058.SAMN05421783_101225"/>
<dbReference type="GO" id="GO:0004479">
    <property type="term" value="F:methionyl-tRNA formyltransferase activity"/>
    <property type="evidence" value="ECO:0007669"/>
    <property type="project" value="TreeGrafter"/>
</dbReference>
<dbReference type="Gene3D" id="3.40.50.12230">
    <property type="match status" value="1"/>
</dbReference>
<dbReference type="PANTHER" id="PTHR11138:SF5">
    <property type="entry name" value="METHIONYL-TRNA FORMYLTRANSFERASE, MITOCHONDRIAL"/>
    <property type="match status" value="1"/>
</dbReference>
<accession>A0A1H2QE73</accession>
<reference evidence="3" key="1">
    <citation type="submission" date="2016-10" db="EMBL/GenBank/DDBJ databases">
        <authorList>
            <person name="Varghese N."/>
            <person name="Submissions S."/>
        </authorList>
    </citation>
    <scope>NUCLEOTIDE SEQUENCE [LARGE SCALE GENOMIC DNA]</scope>
    <source>
        <strain evidence="3">DSM 217</strain>
    </source>
</reference>
<protein>
    <submittedName>
        <fullName evidence="2">Methionyl-tRNA formyltransferase</fullName>
    </submittedName>
</protein>
<dbReference type="AlphaFoldDB" id="A0A1H2QE73"/>